<dbReference type="Gene3D" id="3.40.50.1820">
    <property type="entry name" value="alpha/beta hydrolase"/>
    <property type="match status" value="1"/>
</dbReference>
<dbReference type="PANTHER" id="PTHR42886:SF29">
    <property type="entry name" value="PUMMELIG, ISOFORM A"/>
    <property type="match status" value="1"/>
</dbReference>
<dbReference type="AlphaFoldDB" id="A0A4V1Z136"/>
<organism evidence="3 4">
    <name type="scientific">Nocardioides iriomotensis</name>
    <dbReference type="NCBI Taxonomy" id="715784"/>
    <lineage>
        <taxon>Bacteria</taxon>
        <taxon>Bacillati</taxon>
        <taxon>Actinomycetota</taxon>
        <taxon>Actinomycetes</taxon>
        <taxon>Propionibacteriales</taxon>
        <taxon>Nocardioidaceae</taxon>
        <taxon>Nocardioides</taxon>
    </lineage>
</organism>
<dbReference type="SUPFAM" id="SSF53474">
    <property type="entry name" value="alpha/beta-Hydrolases"/>
    <property type="match status" value="1"/>
</dbReference>
<dbReference type="RefSeq" id="WP_129989301.1">
    <property type="nucleotide sequence ID" value="NZ_SDPU01000035.1"/>
</dbReference>
<reference evidence="3 4" key="1">
    <citation type="submission" date="2019-01" db="EMBL/GenBank/DDBJ databases">
        <title>Nocardioides guangzhouensis sp. nov., an actinobacterium isolated from soil.</title>
        <authorList>
            <person name="Fu Y."/>
            <person name="Cai Y."/>
            <person name="Lin Z."/>
            <person name="Chen P."/>
        </authorList>
    </citation>
    <scope>NUCLEOTIDE SEQUENCE [LARGE SCALE GENOMIC DNA]</scope>
    <source>
        <strain evidence="3 4">NBRC 105384</strain>
    </source>
</reference>
<comment type="caution">
    <text evidence="3">The sequence shown here is derived from an EMBL/GenBank/DDBJ whole genome shotgun (WGS) entry which is preliminary data.</text>
</comment>
<dbReference type="PRINTS" id="PR00111">
    <property type="entry name" value="ABHYDROLASE"/>
</dbReference>
<dbReference type="Proteomes" id="UP000291189">
    <property type="component" value="Unassembled WGS sequence"/>
</dbReference>
<gene>
    <name evidence="3" type="ORF">ETU37_21045</name>
</gene>
<accession>A0A4V1Z136</accession>
<keyword evidence="4" id="KW-1185">Reference proteome</keyword>
<feature type="transmembrane region" description="Helical" evidence="1">
    <location>
        <begin position="21"/>
        <end position="42"/>
    </location>
</feature>
<protein>
    <submittedName>
        <fullName evidence="3">Alpha/beta hydrolase</fullName>
    </submittedName>
</protein>
<dbReference type="EMBL" id="SDPU01000035">
    <property type="protein sequence ID" value="RYU09536.1"/>
    <property type="molecule type" value="Genomic_DNA"/>
</dbReference>
<dbReference type="GO" id="GO:0016787">
    <property type="term" value="F:hydrolase activity"/>
    <property type="evidence" value="ECO:0007669"/>
    <property type="project" value="UniProtKB-KW"/>
</dbReference>
<feature type="domain" description="AB hydrolase-1" evidence="2">
    <location>
        <begin position="188"/>
        <end position="422"/>
    </location>
</feature>
<feature type="transmembrane region" description="Helical" evidence="1">
    <location>
        <begin position="79"/>
        <end position="98"/>
    </location>
</feature>
<feature type="transmembrane region" description="Helical" evidence="1">
    <location>
        <begin position="104"/>
        <end position="122"/>
    </location>
</feature>
<dbReference type="InterPro" id="IPR029058">
    <property type="entry name" value="AB_hydrolase_fold"/>
</dbReference>
<dbReference type="OrthoDB" id="7185741at2"/>
<dbReference type="InterPro" id="IPR000073">
    <property type="entry name" value="AB_hydrolase_1"/>
</dbReference>
<dbReference type="Pfam" id="PF00561">
    <property type="entry name" value="Abhydrolase_1"/>
    <property type="match status" value="1"/>
</dbReference>
<feature type="transmembrane region" description="Helical" evidence="1">
    <location>
        <begin position="48"/>
        <end position="67"/>
    </location>
</feature>
<evidence type="ECO:0000259" key="2">
    <source>
        <dbReference type="Pfam" id="PF00561"/>
    </source>
</evidence>
<proteinExistence type="predicted"/>
<keyword evidence="1" id="KW-0812">Transmembrane</keyword>
<name>A0A4V1Z136_9ACTN</name>
<keyword evidence="3" id="KW-0378">Hydrolase</keyword>
<keyword evidence="1" id="KW-1133">Transmembrane helix</keyword>
<feature type="transmembrane region" description="Helical" evidence="1">
    <location>
        <begin position="134"/>
        <end position="153"/>
    </location>
</feature>
<evidence type="ECO:0000256" key="1">
    <source>
        <dbReference type="SAM" id="Phobius"/>
    </source>
</evidence>
<evidence type="ECO:0000313" key="3">
    <source>
        <dbReference type="EMBL" id="RYU09536.1"/>
    </source>
</evidence>
<dbReference type="PANTHER" id="PTHR42886">
    <property type="entry name" value="RE40534P-RELATED"/>
    <property type="match status" value="1"/>
</dbReference>
<evidence type="ECO:0000313" key="4">
    <source>
        <dbReference type="Proteomes" id="UP000291189"/>
    </source>
</evidence>
<keyword evidence="1" id="KW-0472">Membrane</keyword>
<sequence>MVTTEHRAHLATTNRLHIGPVVAGSLLTGLLVAVFLVLAPFVPPEEHVVTGVTLLGFAVGWAALALLSTRLTLQPQRWAWAPAAYMAASVAVVLLAPGTTLERAAAWVWPPVLLVLVVWMFLRSRRDLISATRPWLLYPVFTVLLVLALGGGYEAVSSARDVSAAVPGRLVDVGDHRLHLSCTGSGSPTVVLEPGAGLMSAEMGWVAPAVARDTTVCVYDRAGRGWSDPAPTPPDGAQTATDLRTALHRAHVPGPYVLAGHSFGGLYVMSFAAQYPREVAGLVLIDSTAPSSAPVPPESTGYDLAGRVAAIAAATTRVGVGHLLAQTSYADLPPGSRDVARASASTADHVAGTVEEYAVGSRSTSQAGRLDDLGDRPLVVLTAGVGSDAEWIADQDELATLSTNSLHRVVAGASHGTLLEDPVAAAAVSKAVQDVVESVRTSSPLPRR</sequence>